<name>A0ABP6TLT0_9ACTN</name>
<dbReference type="Gene3D" id="3.30.200.20">
    <property type="entry name" value="Phosphorylase Kinase, domain 1"/>
    <property type="match status" value="1"/>
</dbReference>
<accession>A0ABP6TLT0</accession>
<protein>
    <recommendedName>
        <fullName evidence="4">Protein kinase domain-containing protein</fullName>
    </recommendedName>
</protein>
<feature type="region of interest" description="Disordered" evidence="1">
    <location>
        <begin position="145"/>
        <end position="181"/>
    </location>
</feature>
<keyword evidence="3" id="KW-1185">Reference proteome</keyword>
<dbReference type="EMBL" id="BAAAXF010000018">
    <property type="protein sequence ID" value="GAA3495361.1"/>
    <property type="molecule type" value="Genomic_DNA"/>
</dbReference>
<evidence type="ECO:0008006" key="4">
    <source>
        <dbReference type="Google" id="ProtNLM"/>
    </source>
</evidence>
<feature type="compositionally biased region" description="Polar residues" evidence="1">
    <location>
        <begin position="247"/>
        <end position="278"/>
    </location>
</feature>
<proteinExistence type="predicted"/>
<dbReference type="InterPro" id="IPR011009">
    <property type="entry name" value="Kinase-like_dom_sf"/>
</dbReference>
<dbReference type="Proteomes" id="UP001501455">
    <property type="component" value="Unassembled WGS sequence"/>
</dbReference>
<sequence>MRITPLNPEDPSVLGDFELLGRIGHGGMGQVFLGESLGGAPAAVKVIKPSVVLPEAPQDARLALTVSRRHRSPHLATRTTPGHHSQLTAKARTVTFAPLGATSPVPGTSVRPPPYSPRLYTPSCQDSAPADLPIGGDLHVHPVPLPLAGAEGSARDHAMDRPNVPSRSGTPRRRGAGDIGQGLAVRATERPVGRFRGAVWAFTPRWTPTAAATPSTTAGTAHGHRITPPPTTGTGSRGTKLTWPAGPTSTMSRRSRQWASLQNKSASDGDTSTTGRPC</sequence>
<evidence type="ECO:0000256" key="1">
    <source>
        <dbReference type="SAM" id="MobiDB-lite"/>
    </source>
</evidence>
<organism evidence="2 3">
    <name type="scientific">Streptomyces prasinosporus</name>
    <dbReference type="NCBI Taxonomy" id="68256"/>
    <lineage>
        <taxon>Bacteria</taxon>
        <taxon>Bacillati</taxon>
        <taxon>Actinomycetota</taxon>
        <taxon>Actinomycetes</taxon>
        <taxon>Kitasatosporales</taxon>
        <taxon>Streptomycetaceae</taxon>
        <taxon>Streptomyces</taxon>
        <taxon>Streptomyces albogriseolus group</taxon>
    </lineage>
</organism>
<comment type="caution">
    <text evidence="2">The sequence shown here is derived from an EMBL/GenBank/DDBJ whole genome shotgun (WGS) entry which is preliminary data.</text>
</comment>
<feature type="region of interest" description="Disordered" evidence="1">
    <location>
        <begin position="210"/>
        <end position="278"/>
    </location>
</feature>
<dbReference type="SUPFAM" id="SSF56112">
    <property type="entry name" value="Protein kinase-like (PK-like)"/>
    <property type="match status" value="1"/>
</dbReference>
<evidence type="ECO:0000313" key="3">
    <source>
        <dbReference type="Proteomes" id="UP001501455"/>
    </source>
</evidence>
<gene>
    <name evidence="2" type="ORF">GCM10019016_024610</name>
</gene>
<feature type="compositionally biased region" description="Low complexity" evidence="1">
    <location>
        <begin position="210"/>
        <end position="221"/>
    </location>
</feature>
<evidence type="ECO:0000313" key="2">
    <source>
        <dbReference type="EMBL" id="GAA3495361.1"/>
    </source>
</evidence>
<reference evidence="3" key="1">
    <citation type="journal article" date="2019" name="Int. J. Syst. Evol. Microbiol.">
        <title>The Global Catalogue of Microorganisms (GCM) 10K type strain sequencing project: providing services to taxonomists for standard genome sequencing and annotation.</title>
        <authorList>
            <consortium name="The Broad Institute Genomics Platform"/>
            <consortium name="The Broad Institute Genome Sequencing Center for Infectious Disease"/>
            <person name="Wu L."/>
            <person name="Ma J."/>
        </authorList>
    </citation>
    <scope>NUCLEOTIDE SEQUENCE [LARGE SCALE GENOMIC DNA]</scope>
    <source>
        <strain evidence="3">JCM 4816</strain>
    </source>
</reference>